<evidence type="ECO:0008006" key="4">
    <source>
        <dbReference type="Google" id="ProtNLM"/>
    </source>
</evidence>
<keyword evidence="3" id="KW-1185">Reference proteome</keyword>
<feature type="region of interest" description="Disordered" evidence="1">
    <location>
        <begin position="54"/>
        <end position="73"/>
    </location>
</feature>
<evidence type="ECO:0000313" key="3">
    <source>
        <dbReference type="Proteomes" id="UP001501442"/>
    </source>
</evidence>
<evidence type="ECO:0000313" key="2">
    <source>
        <dbReference type="EMBL" id="GAA4637104.1"/>
    </source>
</evidence>
<protein>
    <recommendedName>
        <fullName evidence="4">Tetracyclin repressor-like C-terminal domain-containing protein</fullName>
    </recommendedName>
</protein>
<reference evidence="3" key="1">
    <citation type="journal article" date="2019" name="Int. J. Syst. Evol. Microbiol.">
        <title>The Global Catalogue of Microorganisms (GCM) 10K type strain sequencing project: providing services to taxonomists for standard genome sequencing and annotation.</title>
        <authorList>
            <consortium name="The Broad Institute Genomics Platform"/>
            <consortium name="The Broad Institute Genome Sequencing Center for Infectious Disease"/>
            <person name="Wu L."/>
            <person name="Ma J."/>
        </authorList>
    </citation>
    <scope>NUCLEOTIDE SEQUENCE [LARGE SCALE GENOMIC DNA]</scope>
    <source>
        <strain evidence="3">JCM 17939</strain>
    </source>
</reference>
<dbReference type="EMBL" id="BAABHK010000019">
    <property type="protein sequence ID" value="GAA4637104.1"/>
    <property type="molecule type" value="Genomic_DNA"/>
</dbReference>
<sequence length="73" mass="7675">MLLLGAAYQAVAPLREVAPHDLWRRYLSLIFDGLRPEGSQPLPVPAPTAVHLAPAGRASTESPSVDRSATGGT</sequence>
<organism evidence="2 3">
    <name type="scientific">Actinoallomurus vinaceus</name>
    <dbReference type="NCBI Taxonomy" id="1080074"/>
    <lineage>
        <taxon>Bacteria</taxon>
        <taxon>Bacillati</taxon>
        <taxon>Actinomycetota</taxon>
        <taxon>Actinomycetes</taxon>
        <taxon>Streptosporangiales</taxon>
        <taxon>Thermomonosporaceae</taxon>
        <taxon>Actinoallomurus</taxon>
    </lineage>
</organism>
<accession>A0ABP8UTU5</accession>
<name>A0ABP8UTU5_9ACTN</name>
<comment type="caution">
    <text evidence="2">The sequence shown here is derived from an EMBL/GenBank/DDBJ whole genome shotgun (WGS) entry which is preliminary data.</text>
</comment>
<gene>
    <name evidence="2" type="ORF">GCM10023196_089550</name>
</gene>
<dbReference type="RefSeq" id="WP_345440063.1">
    <property type="nucleotide sequence ID" value="NZ_BAABHK010000019.1"/>
</dbReference>
<evidence type="ECO:0000256" key="1">
    <source>
        <dbReference type="SAM" id="MobiDB-lite"/>
    </source>
</evidence>
<proteinExistence type="predicted"/>
<dbReference type="Proteomes" id="UP001501442">
    <property type="component" value="Unassembled WGS sequence"/>
</dbReference>